<evidence type="ECO:0000313" key="8">
    <source>
        <dbReference type="EMBL" id="RFZ76658.1"/>
    </source>
</evidence>
<evidence type="ECO:0000256" key="5">
    <source>
        <dbReference type="PIRSR" id="PIRSR606118-50"/>
    </source>
</evidence>
<dbReference type="PANTHER" id="PTHR30461:SF26">
    <property type="entry name" value="RESOLVASE HOMOLOG YNEB"/>
    <property type="match status" value="1"/>
</dbReference>
<reference evidence="8 9" key="1">
    <citation type="submission" date="2018-07" db="EMBL/GenBank/DDBJ databases">
        <title>New species, Clostridium PI-S10-A1B.</title>
        <authorList>
            <person name="Krishna G."/>
            <person name="Summeta K."/>
            <person name="Shikha S."/>
            <person name="Prabhu P.B."/>
            <person name="Suresh K."/>
        </authorList>
    </citation>
    <scope>NUCLEOTIDE SEQUENCE [LARGE SCALE GENOMIC DNA]</scope>
    <source>
        <strain evidence="8 9">PI-S10-A1B</strain>
    </source>
</reference>
<proteinExistence type="inferred from homology"/>
<gene>
    <name evidence="8" type="ORF">DS742_22675</name>
</gene>
<dbReference type="InterPro" id="IPR050639">
    <property type="entry name" value="SSR_resolvase"/>
</dbReference>
<dbReference type="Pfam" id="PF00239">
    <property type="entry name" value="Resolvase"/>
    <property type="match status" value="1"/>
</dbReference>
<dbReference type="AlphaFoldDB" id="A0A3E2N6M4"/>
<dbReference type="CDD" id="cd03768">
    <property type="entry name" value="SR_ResInv"/>
    <property type="match status" value="1"/>
</dbReference>
<evidence type="ECO:0000256" key="1">
    <source>
        <dbReference type="ARBA" id="ARBA00009913"/>
    </source>
</evidence>
<comment type="similarity">
    <text evidence="1">Belongs to the site-specific recombinase resolvase family.</text>
</comment>
<evidence type="ECO:0000259" key="7">
    <source>
        <dbReference type="PROSITE" id="PS51736"/>
    </source>
</evidence>
<name>A0A3E2N6M4_9FIRM</name>
<feature type="domain" description="Resolvase/invertase-type recombinase catalytic" evidence="7">
    <location>
        <begin position="1"/>
        <end position="145"/>
    </location>
</feature>
<dbReference type="Gene3D" id="3.40.50.1390">
    <property type="entry name" value="Resolvase, N-terminal catalytic domain"/>
    <property type="match status" value="1"/>
</dbReference>
<evidence type="ECO:0000256" key="4">
    <source>
        <dbReference type="ARBA" id="ARBA00023172"/>
    </source>
</evidence>
<protein>
    <submittedName>
        <fullName evidence="8">Recombinase family protein</fullName>
    </submittedName>
</protein>
<dbReference type="InterPro" id="IPR036162">
    <property type="entry name" value="Resolvase-like_N_sf"/>
</dbReference>
<dbReference type="PANTHER" id="PTHR30461">
    <property type="entry name" value="DNA-INVERTASE FROM LAMBDOID PROPHAGE"/>
    <property type="match status" value="1"/>
</dbReference>
<dbReference type="Proteomes" id="UP000260680">
    <property type="component" value="Unassembled WGS sequence"/>
</dbReference>
<dbReference type="PROSITE" id="PS00397">
    <property type="entry name" value="RECOMBINASES_1"/>
    <property type="match status" value="1"/>
</dbReference>
<keyword evidence="3" id="KW-0238">DNA-binding</keyword>
<organism evidence="8 9">
    <name type="scientific">Lacrimispora amygdalina</name>
    <dbReference type="NCBI Taxonomy" id="253257"/>
    <lineage>
        <taxon>Bacteria</taxon>
        <taxon>Bacillati</taxon>
        <taxon>Bacillota</taxon>
        <taxon>Clostridia</taxon>
        <taxon>Lachnospirales</taxon>
        <taxon>Lachnospiraceae</taxon>
        <taxon>Lacrimispora</taxon>
    </lineage>
</organism>
<keyword evidence="2" id="KW-0229">DNA integration</keyword>
<feature type="active site" description="O-(5'-phospho-DNA)-serine intermediate" evidence="5 6">
    <location>
        <position position="7"/>
    </location>
</feature>
<comment type="caution">
    <text evidence="8">The sequence shown here is derived from an EMBL/GenBank/DDBJ whole genome shotgun (WGS) entry which is preliminary data.</text>
</comment>
<evidence type="ECO:0000256" key="3">
    <source>
        <dbReference type="ARBA" id="ARBA00023125"/>
    </source>
</evidence>
<dbReference type="InterPro" id="IPR006118">
    <property type="entry name" value="Recombinase_CS"/>
</dbReference>
<dbReference type="GO" id="GO:0000150">
    <property type="term" value="F:DNA strand exchange activity"/>
    <property type="evidence" value="ECO:0007669"/>
    <property type="project" value="InterPro"/>
</dbReference>
<sequence>MAYARVSSTSQSLDRQIEELKKYVDESNIIVDKASGKDLNRNGFQALKSPLGLRKGDTLIIKSLDRLSRNKADIKNELEWFKSNHVNLQILDLPTTMIQLPSGQEWIRDMVNNIIIEVMSSIAEQERLTIRQRQKEGIDIAKKQGKHMGRPSLEKPVEWEKYYDMWKRGNISAKKAMEFLNLKKTSFYKLVSEK</sequence>
<dbReference type="InterPro" id="IPR006119">
    <property type="entry name" value="Resolv_N"/>
</dbReference>
<dbReference type="SMART" id="SM00857">
    <property type="entry name" value="Resolvase"/>
    <property type="match status" value="1"/>
</dbReference>
<dbReference type="EMBL" id="QOHO01000076">
    <property type="protein sequence ID" value="RFZ76658.1"/>
    <property type="molecule type" value="Genomic_DNA"/>
</dbReference>
<dbReference type="GO" id="GO:0003677">
    <property type="term" value="F:DNA binding"/>
    <property type="evidence" value="ECO:0007669"/>
    <property type="project" value="UniProtKB-KW"/>
</dbReference>
<keyword evidence="4" id="KW-0233">DNA recombination</keyword>
<evidence type="ECO:0000313" key="9">
    <source>
        <dbReference type="Proteomes" id="UP000260680"/>
    </source>
</evidence>
<accession>A0A3E2N6M4</accession>
<evidence type="ECO:0000256" key="2">
    <source>
        <dbReference type="ARBA" id="ARBA00022908"/>
    </source>
</evidence>
<evidence type="ECO:0000256" key="6">
    <source>
        <dbReference type="PROSITE-ProRule" id="PRU10137"/>
    </source>
</evidence>
<dbReference type="GO" id="GO:0015074">
    <property type="term" value="P:DNA integration"/>
    <property type="evidence" value="ECO:0007669"/>
    <property type="project" value="UniProtKB-KW"/>
</dbReference>
<dbReference type="PROSITE" id="PS51736">
    <property type="entry name" value="RECOMBINASES_3"/>
    <property type="match status" value="1"/>
</dbReference>
<dbReference type="OrthoDB" id="9797501at2"/>
<dbReference type="PROSITE" id="PS00398">
    <property type="entry name" value="RECOMBINASES_2"/>
    <property type="match status" value="1"/>
</dbReference>
<dbReference type="SUPFAM" id="SSF53041">
    <property type="entry name" value="Resolvase-like"/>
    <property type="match status" value="1"/>
</dbReference>